<feature type="compositionally biased region" description="Gly residues" evidence="1">
    <location>
        <begin position="90"/>
        <end position="103"/>
    </location>
</feature>
<dbReference type="PROSITE" id="PS51857">
    <property type="entry name" value="CSD_2"/>
    <property type="match status" value="1"/>
</dbReference>
<evidence type="ECO:0000256" key="1">
    <source>
        <dbReference type="SAM" id="MobiDB-lite"/>
    </source>
</evidence>
<dbReference type="PANTHER" id="PTHR46565:SF20">
    <property type="entry name" value="COLD SHOCK DOMAIN-CONTAINING PROTEIN 4"/>
    <property type="match status" value="1"/>
</dbReference>
<keyword evidence="4" id="KW-0496">Mitochondrion</keyword>
<proteinExistence type="predicted"/>
<dbReference type="PRINTS" id="PR00050">
    <property type="entry name" value="COLDSHOCK"/>
</dbReference>
<evidence type="ECO:0000313" key="3">
    <source>
        <dbReference type="EMBL" id="CEO94395.1"/>
    </source>
</evidence>
<dbReference type="STRING" id="37360.A0A0G4IH19"/>
<sequence length="103" mass="11309">MPAEKKTGKVKFFNNTKGFGFITPDDGTEDLFVHQTSVHAKGYRSLADGETVEFDVEVGDDGRTKAMNVTGPDGSYVQGQPREQRQERSYGGGYGQQSGGDRW</sequence>
<organism evidence="3 5">
    <name type="scientific">Plasmodiophora brassicae</name>
    <name type="common">Clubroot disease agent</name>
    <dbReference type="NCBI Taxonomy" id="37360"/>
    <lineage>
        <taxon>Eukaryota</taxon>
        <taxon>Sar</taxon>
        <taxon>Rhizaria</taxon>
        <taxon>Endomyxa</taxon>
        <taxon>Phytomyxea</taxon>
        <taxon>Plasmodiophorida</taxon>
        <taxon>Plasmodiophoridae</taxon>
        <taxon>Plasmodiophora</taxon>
    </lineage>
</organism>
<dbReference type="GO" id="GO:0003676">
    <property type="term" value="F:nucleic acid binding"/>
    <property type="evidence" value="ECO:0007669"/>
    <property type="project" value="InterPro"/>
</dbReference>
<keyword evidence="5" id="KW-1185">Reference proteome</keyword>
<dbReference type="OMA" id="CSHIPTA"/>
<evidence type="ECO:0000313" key="4">
    <source>
        <dbReference type="EMBL" id="SPQ96744.1"/>
    </source>
</evidence>
<dbReference type="InterPro" id="IPR002059">
    <property type="entry name" value="CSP_DNA-bd"/>
</dbReference>
<reference evidence="4 6" key="2">
    <citation type="submission" date="2018-03" db="EMBL/GenBank/DDBJ databases">
        <authorList>
            <person name="Fogelqvist J."/>
        </authorList>
    </citation>
    <scope>NUCLEOTIDE SEQUENCE [LARGE SCALE GENOMIC DNA]</scope>
</reference>
<accession>A0A0G4IH19</accession>
<dbReference type="OrthoDB" id="422005at2759"/>
<dbReference type="EMBL" id="OVEO01000006">
    <property type="protein sequence ID" value="SPQ96744.1"/>
    <property type="molecule type" value="Genomic_DNA"/>
</dbReference>
<reference evidence="3 5" key="1">
    <citation type="submission" date="2015-02" db="EMBL/GenBank/DDBJ databases">
        <authorList>
            <person name="Chooi Y.-H."/>
        </authorList>
    </citation>
    <scope>NUCLEOTIDE SEQUENCE [LARGE SCALE GENOMIC DNA]</scope>
    <source>
        <strain evidence="3">E3</strain>
    </source>
</reference>
<dbReference type="Proteomes" id="UP000039324">
    <property type="component" value="Unassembled WGS sequence"/>
</dbReference>
<dbReference type="Proteomes" id="UP000290189">
    <property type="component" value="Unassembled WGS sequence"/>
</dbReference>
<dbReference type="SMART" id="SM00357">
    <property type="entry name" value="CSP"/>
    <property type="match status" value="1"/>
</dbReference>
<feature type="domain" description="CSD" evidence="2">
    <location>
        <begin position="5"/>
        <end position="71"/>
    </location>
</feature>
<dbReference type="PROSITE" id="PS00352">
    <property type="entry name" value="CSD_1"/>
    <property type="match status" value="1"/>
</dbReference>
<evidence type="ECO:0000259" key="2">
    <source>
        <dbReference type="PROSITE" id="PS51857"/>
    </source>
</evidence>
<dbReference type="AlphaFoldDB" id="A0A0G4IH19"/>
<name>A0A0G4IH19_PLABS</name>
<dbReference type="SUPFAM" id="SSF50249">
    <property type="entry name" value="Nucleic acid-binding proteins"/>
    <property type="match status" value="1"/>
</dbReference>
<feature type="region of interest" description="Disordered" evidence="1">
    <location>
        <begin position="63"/>
        <end position="103"/>
    </location>
</feature>
<geneLocation type="mitochondrion" evidence="4"/>
<dbReference type="InterPro" id="IPR019844">
    <property type="entry name" value="CSD_CS"/>
</dbReference>
<dbReference type="InterPro" id="IPR011129">
    <property type="entry name" value="CSD"/>
</dbReference>
<dbReference type="Pfam" id="PF00313">
    <property type="entry name" value="CSD"/>
    <property type="match status" value="1"/>
</dbReference>
<dbReference type="InterPro" id="IPR012340">
    <property type="entry name" value="NA-bd_OB-fold"/>
</dbReference>
<evidence type="ECO:0000313" key="6">
    <source>
        <dbReference type="Proteomes" id="UP000290189"/>
    </source>
</evidence>
<dbReference type="CDD" id="cd04458">
    <property type="entry name" value="CSP_CDS"/>
    <property type="match status" value="1"/>
</dbReference>
<evidence type="ECO:0000313" key="5">
    <source>
        <dbReference type="Proteomes" id="UP000039324"/>
    </source>
</evidence>
<protein>
    <recommendedName>
        <fullName evidence="2">CSD domain-containing protein</fullName>
    </recommendedName>
</protein>
<dbReference type="PANTHER" id="PTHR46565">
    <property type="entry name" value="COLD SHOCK DOMAIN PROTEIN 2"/>
    <property type="match status" value="1"/>
</dbReference>
<dbReference type="EMBL" id="CDSF01000001">
    <property type="protein sequence ID" value="CEO94395.1"/>
    <property type="molecule type" value="Genomic_DNA"/>
</dbReference>
<dbReference type="Gene3D" id="2.40.50.140">
    <property type="entry name" value="Nucleic acid-binding proteins"/>
    <property type="match status" value="1"/>
</dbReference>
<gene>
    <name evidence="3" type="ORF">PBRA_000180</name>
    <name evidence="4" type="ORF">PLBR_LOCUS3959</name>
</gene>